<evidence type="ECO:0000256" key="5">
    <source>
        <dbReference type="ARBA" id="ARBA00023157"/>
    </source>
</evidence>
<dbReference type="InterPro" id="IPR013740">
    <property type="entry name" value="Redoxin"/>
</dbReference>
<comment type="caution">
    <text evidence="9">The sequence shown here is derived from an EMBL/GenBank/DDBJ whole genome shotgun (WGS) entry which is preliminary data.</text>
</comment>
<evidence type="ECO:0000313" key="9">
    <source>
        <dbReference type="EMBL" id="KAG8631161.1"/>
    </source>
</evidence>
<keyword evidence="3" id="KW-0049">Antioxidant</keyword>
<dbReference type="CDD" id="cd03017">
    <property type="entry name" value="PRX_BCP"/>
    <property type="match status" value="1"/>
</dbReference>
<evidence type="ECO:0000256" key="4">
    <source>
        <dbReference type="ARBA" id="ARBA00023002"/>
    </source>
</evidence>
<dbReference type="InterPro" id="IPR013766">
    <property type="entry name" value="Thioredoxin_domain"/>
</dbReference>
<evidence type="ECO:0000256" key="7">
    <source>
        <dbReference type="SAM" id="MobiDB-lite"/>
    </source>
</evidence>
<dbReference type="InterPro" id="IPR050924">
    <property type="entry name" value="Peroxiredoxin_BCP/PrxQ"/>
</dbReference>
<evidence type="ECO:0000256" key="6">
    <source>
        <dbReference type="ARBA" id="ARBA00023284"/>
    </source>
</evidence>
<accession>A0A8K0LB56</accession>
<evidence type="ECO:0000256" key="3">
    <source>
        <dbReference type="ARBA" id="ARBA00022862"/>
    </source>
</evidence>
<evidence type="ECO:0000313" key="10">
    <source>
        <dbReference type="Proteomes" id="UP000809789"/>
    </source>
</evidence>
<feature type="compositionally biased region" description="Pro residues" evidence="7">
    <location>
        <begin position="24"/>
        <end position="33"/>
    </location>
</feature>
<dbReference type="OrthoDB" id="338622at2759"/>
<keyword evidence="2" id="KW-0575">Peroxidase</keyword>
<dbReference type="AlphaFoldDB" id="A0A8K0LB56"/>
<sequence length="190" mass="21502">MSRRHHLPLHHPRPPRRWRHLPPPRRCPPPLPLPTTASSTLDPSTLSRLTIIFIYPRTGAPGETIPDSWNAIPGARGCTPQACSFRDLYQELKSKGVEAVYGLSTQGTEYQREAKERLGLPYELLSDERLEFARGLGLPTFEFGGKRLIKRMTLAVREGRVVRVWYPVFPPDKSAKEVVRWLDEGGGKEG</sequence>
<comment type="similarity">
    <text evidence="1">Belongs to the peroxiredoxin family. Prx5 subfamily.</text>
</comment>
<dbReference type="GO" id="GO:0008379">
    <property type="term" value="F:thioredoxin peroxidase activity"/>
    <property type="evidence" value="ECO:0007669"/>
    <property type="project" value="TreeGrafter"/>
</dbReference>
<organism evidence="9 10">
    <name type="scientific">Elsinoe batatas</name>
    <dbReference type="NCBI Taxonomy" id="2601811"/>
    <lineage>
        <taxon>Eukaryota</taxon>
        <taxon>Fungi</taxon>
        <taxon>Dikarya</taxon>
        <taxon>Ascomycota</taxon>
        <taxon>Pezizomycotina</taxon>
        <taxon>Dothideomycetes</taxon>
        <taxon>Dothideomycetidae</taxon>
        <taxon>Myriangiales</taxon>
        <taxon>Elsinoaceae</taxon>
        <taxon>Elsinoe</taxon>
    </lineage>
</organism>
<protein>
    <recommendedName>
        <fullName evidence="8">Thioredoxin domain-containing protein</fullName>
    </recommendedName>
</protein>
<feature type="domain" description="Thioredoxin" evidence="8">
    <location>
        <begin position="22"/>
        <end position="187"/>
    </location>
</feature>
<dbReference type="EMBL" id="JAESVG020000001">
    <property type="protein sequence ID" value="KAG8631161.1"/>
    <property type="molecule type" value="Genomic_DNA"/>
</dbReference>
<dbReference type="Proteomes" id="UP000809789">
    <property type="component" value="Unassembled WGS sequence"/>
</dbReference>
<gene>
    <name evidence="9" type="ORF">KVT40_000301</name>
</gene>
<keyword evidence="4" id="KW-0560">Oxidoreductase</keyword>
<evidence type="ECO:0000259" key="8">
    <source>
        <dbReference type="PROSITE" id="PS51352"/>
    </source>
</evidence>
<dbReference type="GO" id="GO:0034599">
    <property type="term" value="P:cellular response to oxidative stress"/>
    <property type="evidence" value="ECO:0007669"/>
    <property type="project" value="TreeGrafter"/>
</dbReference>
<dbReference type="SUPFAM" id="SSF52833">
    <property type="entry name" value="Thioredoxin-like"/>
    <property type="match status" value="1"/>
</dbReference>
<feature type="compositionally biased region" description="Basic residues" evidence="7">
    <location>
        <begin position="1"/>
        <end position="23"/>
    </location>
</feature>
<dbReference type="Gene3D" id="3.40.30.10">
    <property type="entry name" value="Glutaredoxin"/>
    <property type="match status" value="1"/>
</dbReference>
<dbReference type="PROSITE" id="PS51352">
    <property type="entry name" value="THIOREDOXIN_2"/>
    <property type="match status" value="1"/>
</dbReference>
<keyword evidence="6" id="KW-0676">Redox-active center</keyword>
<keyword evidence="5" id="KW-1015">Disulfide bond</keyword>
<proteinExistence type="inferred from homology"/>
<dbReference type="GO" id="GO:0005737">
    <property type="term" value="C:cytoplasm"/>
    <property type="evidence" value="ECO:0007669"/>
    <property type="project" value="TreeGrafter"/>
</dbReference>
<dbReference type="InterPro" id="IPR036249">
    <property type="entry name" value="Thioredoxin-like_sf"/>
</dbReference>
<dbReference type="GO" id="GO:0045454">
    <property type="term" value="P:cell redox homeostasis"/>
    <property type="evidence" value="ECO:0007669"/>
    <property type="project" value="TreeGrafter"/>
</dbReference>
<dbReference type="PANTHER" id="PTHR42801:SF21">
    <property type="entry name" value="BCPB PROTEIN"/>
    <property type="match status" value="1"/>
</dbReference>
<name>A0A8K0LB56_9PEZI</name>
<reference evidence="9" key="1">
    <citation type="submission" date="2021-07" db="EMBL/GenBank/DDBJ databases">
        <title>Elsinoe batatas strain:CRI-CJ2 Genome sequencing and assembly.</title>
        <authorList>
            <person name="Huang L."/>
        </authorList>
    </citation>
    <scope>NUCLEOTIDE SEQUENCE</scope>
    <source>
        <strain evidence="9">CRI-CJ2</strain>
    </source>
</reference>
<dbReference type="PANTHER" id="PTHR42801">
    <property type="entry name" value="THIOREDOXIN-DEPENDENT PEROXIDE REDUCTASE"/>
    <property type="match status" value="1"/>
</dbReference>
<evidence type="ECO:0000256" key="1">
    <source>
        <dbReference type="ARBA" id="ARBA00010505"/>
    </source>
</evidence>
<feature type="region of interest" description="Disordered" evidence="7">
    <location>
        <begin position="1"/>
        <end position="42"/>
    </location>
</feature>
<evidence type="ECO:0000256" key="2">
    <source>
        <dbReference type="ARBA" id="ARBA00022559"/>
    </source>
</evidence>
<dbReference type="Pfam" id="PF08534">
    <property type="entry name" value="Redoxin"/>
    <property type="match status" value="1"/>
</dbReference>
<keyword evidence="10" id="KW-1185">Reference proteome</keyword>